<reference evidence="12" key="1">
    <citation type="submission" date="2006-06" db="EMBL/GenBank/DDBJ databases">
        <title>Complete sequence of chromosome of Chelativorans sp. BNC1.</title>
        <authorList>
            <consortium name="US DOE Joint Genome Institute"/>
            <person name="Copeland A."/>
            <person name="Lucas S."/>
            <person name="Lapidus A."/>
            <person name="Barry K."/>
            <person name="Detter J.C."/>
            <person name="Glavina del Rio T."/>
            <person name="Hammon N."/>
            <person name="Israni S."/>
            <person name="Dalin E."/>
            <person name="Tice H."/>
            <person name="Pitluck S."/>
            <person name="Chertkov O."/>
            <person name="Brettin T."/>
            <person name="Bruce D."/>
            <person name="Han C."/>
            <person name="Tapia R."/>
            <person name="Gilna P."/>
            <person name="Schmutz J."/>
            <person name="Larimer F."/>
            <person name="Land M."/>
            <person name="Hauser L."/>
            <person name="Kyrpides N."/>
            <person name="Mikhailova N."/>
            <person name="Richardson P."/>
        </authorList>
    </citation>
    <scope>NUCLEOTIDE SEQUENCE</scope>
    <source>
        <strain evidence="12">BNC1</strain>
    </source>
</reference>
<dbReference type="GO" id="GO:0050918">
    <property type="term" value="P:positive chemotaxis"/>
    <property type="evidence" value="ECO:0007669"/>
    <property type="project" value="TreeGrafter"/>
</dbReference>
<organism evidence="12">
    <name type="scientific">Chelativorans sp. (strain BNC1)</name>
    <dbReference type="NCBI Taxonomy" id="266779"/>
    <lineage>
        <taxon>Bacteria</taxon>
        <taxon>Pseudomonadati</taxon>
        <taxon>Pseudomonadota</taxon>
        <taxon>Alphaproteobacteria</taxon>
        <taxon>Hyphomicrobiales</taxon>
        <taxon>Phyllobacteriaceae</taxon>
        <taxon>Chelativorans</taxon>
    </lineage>
</organism>
<evidence type="ECO:0000313" key="12">
    <source>
        <dbReference type="EMBL" id="ABG61708.1"/>
    </source>
</evidence>
<dbReference type="PANTHER" id="PTHR30034">
    <property type="entry name" value="FLAGELLAR MOTOR SWITCH PROTEIN FLIM"/>
    <property type="match status" value="1"/>
</dbReference>
<gene>
    <name evidence="12" type="ordered locus">Meso_0304</name>
</gene>
<dbReference type="HOGENOM" id="CLU_879623_0_0_5"/>
<dbReference type="GO" id="GO:0071978">
    <property type="term" value="P:bacterial-type flagellum-dependent swarming motility"/>
    <property type="evidence" value="ECO:0007669"/>
    <property type="project" value="TreeGrafter"/>
</dbReference>
<protein>
    <recommendedName>
        <fullName evidence="4">Flagellar motor switch protein FliM</fullName>
    </recommendedName>
</protein>
<accession>Q11LL7</accession>
<evidence type="ECO:0000256" key="10">
    <source>
        <dbReference type="ARBA" id="ARBA00025044"/>
    </source>
</evidence>
<dbReference type="Gene3D" id="2.30.330.10">
    <property type="entry name" value="SpoA-like"/>
    <property type="match status" value="1"/>
</dbReference>
<keyword evidence="9" id="KW-0975">Bacterial flagellum</keyword>
<dbReference type="GO" id="GO:0009425">
    <property type="term" value="C:bacterial-type flagellum basal body"/>
    <property type="evidence" value="ECO:0007669"/>
    <property type="project" value="UniProtKB-SubCell"/>
</dbReference>
<evidence type="ECO:0000256" key="7">
    <source>
        <dbReference type="ARBA" id="ARBA00022779"/>
    </source>
</evidence>
<keyword evidence="5" id="KW-1003">Cell membrane</keyword>
<evidence type="ECO:0000256" key="5">
    <source>
        <dbReference type="ARBA" id="ARBA00022475"/>
    </source>
</evidence>
<evidence type="ECO:0000256" key="1">
    <source>
        <dbReference type="ARBA" id="ARBA00004117"/>
    </source>
</evidence>
<evidence type="ECO:0000256" key="4">
    <source>
        <dbReference type="ARBA" id="ARBA00021898"/>
    </source>
</evidence>
<dbReference type="GO" id="GO:0005886">
    <property type="term" value="C:plasma membrane"/>
    <property type="evidence" value="ECO:0007669"/>
    <property type="project" value="UniProtKB-SubCell"/>
</dbReference>
<dbReference type="KEGG" id="mes:Meso_0304"/>
<evidence type="ECO:0000256" key="3">
    <source>
        <dbReference type="ARBA" id="ARBA00011049"/>
    </source>
</evidence>
<evidence type="ECO:0000256" key="8">
    <source>
        <dbReference type="ARBA" id="ARBA00023136"/>
    </source>
</evidence>
<evidence type="ECO:0000256" key="9">
    <source>
        <dbReference type="ARBA" id="ARBA00023143"/>
    </source>
</evidence>
<dbReference type="eggNOG" id="COG1868">
    <property type="taxonomic scope" value="Bacteria"/>
</dbReference>
<dbReference type="AlphaFoldDB" id="Q11LL7"/>
<sequence length="311" mass="33679">MKAPKSDPIPMRDLVVERLVGATGDLRQVTEAARTTAMRSLPVLQDIFQAKFSAPLVLDIAGVEVVRLAELKPEPDSFDALVVIPATDSRDALTMRLDAQALSLLVSILLGGDPDIPPSPLDRPPSRIELDVARLVFGAFAQALNGTGSRSLGLRLPAPQPLAGPGDFKRFLVRDGPGIRIAFSLGAGPVSGILTAWLPHRIILKARAPAAEDDSPAHTQWKQRFGEEVRRSTVQVTATIPLTKLPLGALANLKPGQVLELQENAPRETRLSVRNRPVFVCEFGRLGQNYTVRIRQPFDDRQAVLDGLLGD</sequence>
<comment type="function">
    <text evidence="10">FliM is one of three proteins (FliG, FliN, FliM) that forms the rotor-mounted switch complex (C ring), located at the base of the basal body. This complex interacts with the CheY and CheZ chemotaxis proteins, in addition to contacting components of the motor that determine the direction of flagellar rotation.</text>
</comment>
<evidence type="ECO:0000259" key="11">
    <source>
        <dbReference type="Pfam" id="PF01052"/>
    </source>
</evidence>
<comment type="similarity">
    <text evidence="3">Belongs to the FliM family.</text>
</comment>
<dbReference type="EMBL" id="CP000390">
    <property type="protein sequence ID" value="ABG61708.1"/>
    <property type="molecule type" value="Genomic_DNA"/>
</dbReference>
<evidence type="ECO:0000256" key="6">
    <source>
        <dbReference type="ARBA" id="ARBA00022500"/>
    </source>
</evidence>
<dbReference type="InterPro" id="IPR036429">
    <property type="entry name" value="SpoA-like_sf"/>
</dbReference>
<dbReference type="Gene3D" id="3.40.1550.10">
    <property type="entry name" value="CheC-like"/>
    <property type="match status" value="1"/>
</dbReference>
<comment type="subcellular location">
    <subcellularLocation>
        <location evidence="1">Bacterial flagellum basal body</location>
    </subcellularLocation>
    <subcellularLocation>
        <location evidence="2">Cell membrane</location>
        <topology evidence="2">Peripheral membrane protein</topology>
    </subcellularLocation>
</comment>
<dbReference type="InterPro" id="IPR028976">
    <property type="entry name" value="CheC-like_sf"/>
</dbReference>
<proteinExistence type="inferred from homology"/>
<dbReference type="OrthoDB" id="8273530at2"/>
<evidence type="ECO:0000256" key="2">
    <source>
        <dbReference type="ARBA" id="ARBA00004202"/>
    </source>
</evidence>
<keyword evidence="6" id="KW-0145">Chemotaxis</keyword>
<dbReference type="SUPFAM" id="SSF101801">
    <property type="entry name" value="Surface presentation of antigens (SPOA)"/>
    <property type="match status" value="1"/>
</dbReference>
<dbReference type="Pfam" id="PF01052">
    <property type="entry name" value="FliMN_C"/>
    <property type="match status" value="1"/>
</dbReference>
<keyword evidence="8" id="KW-0472">Membrane</keyword>
<name>Q11LL7_CHESB</name>
<dbReference type="InterPro" id="IPR001543">
    <property type="entry name" value="FliN-like_C"/>
</dbReference>
<keyword evidence="7" id="KW-0283">Flagellar rotation</keyword>
<dbReference type="STRING" id="266779.Meso_0304"/>
<feature type="domain" description="Flagellar motor switch protein FliN-like C-terminal" evidence="11">
    <location>
        <begin position="227"/>
        <end position="297"/>
    </location>
</feature>
<dbReference type="PANTHER" id="PTHR30034:SF6">
    <property type="entry name" value="YOP PROTEINS TRANSLOCATION PROTEIN Q"/>
    <property type="match status" value="1"/>
</dbReference>